<feature type="transmembrane region" description="Helical" evidence="6">
    <location>
        <begin position="510"/>
        <end position="530"/>
    </location>
</feature>
<dbReference type="KEGG" id="fwa:DCMF_08090"/>
<dbReference type="AlphaFoldDB" id="A0A3G1KQJ2"/>
<reference evidence="7 8" key="1">
    <citation type="submission" date="2016-10" db="EMBL/GenBank/DDBJ databases">
        <title>Complete Genome Sequence of Peptococcaceae strain DCMF.</title>
        <authorList>
            <person name="Edwards R.J."/>
            <person name="Holland S.I."/>
            <person name="Deshpande N.P."/>
            <person name="Wong Y.K."/>
            <person name="Ertan H."/>
            <person name="Manefield M."/>
            <person name="Russell T.L."/>
            <person name="Lee M.J."/>
        </authorList>
    </citation>
    <scope>NUCLEOTIDE SEQUENCE [LARGE SCALE GENOMIC DNA]</scope>
    <source>
        <strain evidence="7 8">DCMF</strain>
    </source>
</reference>
<evidence type="ECO:0000256" key="5">
    <source>
        <dbReference type="ARBA" id="ARBA00023136"/>
    </source>
</evidence>
<evidence type="ECO:0000313" key="8">
    <source>
        <dbReference type="Proteomes" id="UP000323521"/>
    </source>
</evidence>
<dbReference type="Proteomes" id="UP000323521">
    <property type="component" value="Chromosome"/>
</dbReference>
<dbReference type="GO" id="GO:0005886">
    <property type="term" value="C:plasma membrane"/>
    <property type="evidence" value="ECO:0007669"/>
    <property type="project" value="UniProtKB-SubCell"/>
</dbReference>
<keyword evidence="8" id="KW-1185">Reference proteome</keyword>
<feature type="transmembrane region" description="Helical" evidence="6">
    <location>
        <begin position="61"/>
        <end position="80"/>
    </location>
</feature>
<evidence type="ECO:0000256" key="2">
    <source>
        <dbReference type="ARBA" id="ARBA00022475"/>
    </source>
</evidence>
<dbReference type="CDD" id="cd06581">
    <property type="entry name" value="TM_PBP1_LivM_like"/>
    <property type="match status" value="1"/>
</dbReference>
<dbReference type="InterPro" id="IPR043428">
    <property type="entry name" value="LivM-like"/>
</dbReference>
<feature type="transmembrane region" description="Helical" evidence="6">
    <location>
        <begin position="332"/>
        <end position="353"/>
    </location>
</feature>
<feature type="transmembrane region" description="Helical" evidence="6">
    <location>
        <begin position="263"/>
        <end position="281"/>
    </location>
</feature>
<dbReference type="InterPro" id="IPR001851">
    <property type="entry name" value="ABC_transp_permease"/>
</dbReference>
<feature type="transmembrane region" description="Helical" evidence="6">
    <location>
        <begin position="37"/>
        <end position="55"/>
    </location>
</feature>
<comment type="subcellular location">
    <subcellularLocation>
        <location evidence="1">Cell membrane</location>
        <topology evidence="1">Multi-pass membrane protein</topology>
    </subcellularLocation>
</comment>
<evidence type="ECO:0000256" key="1">
    <source>
        <dbReference type="ARBA" id="ARBA00004651"/>
    </source>
</evidence>
<feature type="transmembrane region" description="Helical" evidence="6">
    <location>
        <begin position="92"/>
        <end position="114"/>
    </location>
</feature>
<keyword evidence="4 6" id="KW-1133">Transmembrane helix</keyword>
<feature type="transmembrane region" description="Helical" evidence="6">
    <location>
        <begin position="6"/>
        <end position="30"/>
    </location>
</feature>
<name>A0A3G1KQJ2_FORW1</name>
<feature type="transmembrane region" description="Helical" evidence="6">
    <location>
        <begin position="584"/>
        <end position="606"/>
    </location>
</feature>
<dbReference type="Pfam" id="PF02653">
    <property type="entry name" value="BPD_transp_2"/>
    <property type="match status" value="2"/>
</dbReference>
<dbReference type="CDD" id="cd06582">
    <property type="entry name" value="TM_PBP1_LivH_like"/>
    <property type="match status" value="1"/>
</dbReference>
<dbReference type="PANTHER" id="PTHR30482">
    <property type="entry name" value="HIGH-AFFINITY BRANCHED-CHAIN AMINO ACID TRANSPORT SYSTEM PERMEASE"/>
    <property type="match status" value="1"/>
</dbReference>
<feature type="transmembrane region" description="Helical" evidence="6">
    <location>
        <begin position="412"/>
        <end position="431"/>
    </location>
</feature>
<feature type="transmembrane region" description="Helical" evidence="6">
    <location>
        <begin position="542"/>
        <end position="572"/>
    </location>
</feature>
<dbReference type="EMBL" id="CP017634">
    <property type="protein sequence ID" value="ATW24739.1"/>
    <property type="molecule type" value="Genomic_DNA"/>
</dbReference>
<feature type="transmembrane region" description="Helical" evidence="6">
    <location>
        <begin position="385"/>
        <end position="405"/>
    </location>
</feature>
<feature type="transmembrane region" description="Helical" evidence="6">
    <location>
        <begin position="309"/>
        <end position="326"/>
    </location>
</feature>
<proteinExistence type="predicted"/>
<evidence type="ECO:0000256" key="4">
    <source>
        <dbReference type="ARBA" id="ARBA00022989"/>
    </source>
</evidence>
<evidence type="ECO:0008006" key="9">
    <source>
        <dbReference type="Google" id="ProtNLM"/>
    </source>
</evidence>
<keyword evidence="3 6" id="KW-0812">Transmembrane</keyword>
<dbReference type="RefSeq" id="WP_148133964.1">
    <property type="nucleotide sequence ID" value="NZ_CP017634.1"/>
</dbReference>
<gene>
    <name evidence="7" type="ORF">DCMF_08090</name>
</gene>
<dbReference type="GO" id="GO:0015658">
    <property type="term" value="F:branched-chain amino acid transmembrane transporter activity"/>
    <property type="evidence" value="ECO:0007669"/>
    <property type="project" value="InterPro"/>
</dbReference>
<feature type="transmembrane region" description="Helical" evidence="6">
    <location>
        <begin position="134"/>
        <end position="157"/>
    </location>
</feature>
<accession>A0A3G1KQJ2</accession>
<keyword evidence="5 6" id="KW-0472">Membrane</keyword>
<feature type="transmembrane region" description="Helical" evidence="6">
    <location>
        <begin position="186"/>
        <end position="207"/>
    </location>
</feature>
<evidence type="ECO:0000256" key="3">
    <source>
        <dbReference type="ARBA" id="ARBA00022692"/>
    </source>
</evidence>
<dbReference type="OrthoDB" id="9789927at2"/>
<sequence length="625" mass="67236">MFVTLGQLIVSGLASGSLYALVALGIVIVYKASNRVNFAYGQMAMLSTFFAYSLLTRFKLPYAAAFLGALVFSALLGVIVRNIVRPVKSESGFIMATLAIYMIITALAGWIWGWDAFPFPDMLSGEPLSVLGVVISQNNLLIFIITITLMMLMYLFFKYTMTGIAMRAVSQNPVASRLMGISVDKVFTITWIISGVLGGIAGLLVAPTTFLEPNMMAIFLFKAFTAAVLGGFTSYPGVVIGGLSLGVLENLVGGYLSNELKSTFAFILLVVVLCIRPEGLLGNRVRMLGKSSVPEGTVESNGNRAGWTTLQKLVVLGLALILPFLFRQNSYVLYFANLIGIYMILAVGLDIIVGYLGQFSLGHASFLAIGAYTSALLMLKWGIPFWLAMPAAGFITCLVGFFLGLSAIRLSGLYLAIATFGFGAAVPQILLKWDGLTNGAMGLKPPHPTIGLFAFDNEFKFYFLVLVVLIITIMVTSNILHSKTGRAIIALRDSEAGAEAMGIRLSKYRVMAFVISAFFAGIAGSLYAHMVGFISPSDFNDWTSLIFLCMLLLGGAGNIAGVLAGVIFMTAVPLIVSDNKSLTMLLFGTALLFVTLFFPGGLASIYDQVGNILHKIKIKRSKVTF</sequence>
<feature type="transmembrane region" description="Helical" evidence="6">
    <location>
        <begin position="461"/>
        <end position="480"/>
    </location>
</feature>
<dbReference type="PANTHER" id="PTHR30482:SF10">
    <property type="entry name" value="HIGH-AFFINITY BRANCHED-CHAIN AMINO ACID TRANSPORT PROTEIN BRAE"/>
    <property type="match status" value="1"/>
</dbReference>
<keyword evidence="2" id="KW-1003">Cell membrane</keyword>
<evidence type="ECO:0000256" key="6">
    <source>
        <dbReference type="SAM" id="Phobius"/>
    </source>
</evidence>
<protein>
    <recommendedName>
        <fullName evidence="9">Branched-chain amino acid ABC transporter permease</fullName>
    </recommendedName>
</protein>
<evidence type="ECO:0000313" key="7">
    <source>
        <dbReference type="EMBL" id="ATW24739.1"/>
    </source>
</evidence>
<organism evidence="7 8">
    <name type="scientific">Formimonas warabiya</name>
    <dbReference type="NCBI Taxonomy" id="1761012"/>
    <lineage>
        <taxon>Bacteria</taxon>
        <taxon>Bacillati</taxon>
        <taxon>Bacillota</taxon>
        <taxon>Clostridia</taxon>
        <taxon>Eubacteriales</taxon>
        <taxon>Peptococcaceae</taxon>
        <taxon>Candidatus Formimonas</taxon>
    </lineage>
</organism>